<sequence>MTTAHNPLLQPPLSSLDVTRHDHIWKRAESPIVNGEKRHLLDPLSDGAVSPPLKHITSEWTRQLVETFDPLDVVDSSSERSASSADTMIMMTTEEERRNEESIKSSLLDYKLRRALSGPNSAVALNSGFGSNSVNSSNSRITHPSKFGNSPSPQFGDSPSPKLRISPSSSKFGNSPSPKFASSPSPRLGGSPHALSSPQHRRGVPNNYVSSQQMLDNARRSRDSRGGQAEGCGGYDEGYGTDSRSNTSASISSPLSSSLSSLSTLEGSQNLGQHLGGGGYHHHHHLHHHNPQQHPYQVHQQYQASGNNSNISGNINHNNNNIINSNNVGSLGSVGAMQRGPIQKGPQLQGNSRMAGGPKLAGMAVKRRDVPVEAKESNSNLEDRLRALTTIEEEESGLDRTLGKARVSSGMSELDKGGVSGQHFSRSRDWQQGQQQYQQQLPQHHRNSDASQHRNGGSGNGVYGCFRAVPVEIKAPDVSGGLMRGQDVDENERGMSFRGRPQHRFPQDPVPPPPASQQVNGDGWRDYKRYFEKDCDIPAHNIDPAGRGKFSNSSTDNVPDMDINRQIGTGSPAYPKKHMDMRYQSSEQRSRESPYSVPRVDAGGASDHHPLMAPTSRSSYPANHSRGLGQSSRPAHVMSSMPDLRSQEPSWTHGMTPRPHQDSYPGYPFHPPPPQHDHRQQQRQQQQQHPSYSSSPRQQRYQDFEQHQQLQQQYPSYSPSPHLFMDNDDQGPSSLPASLSGSQYSGQYHEPHGAGSSSDHPSNDPSGPLGVSQGYPEVVLRRSRLTASARAAPGRPDRYSWQPGSTYHENQQQQLHLSDLDRNVTPHVAERASLDLGSIPQLQKQIRATSELCLQASRRHMFASSADIYKLFSGQRRTPASSSSSAASTPVASSDSFGSDARSHSMRHSFHSVPAGGWGNGHQHYGHAQQTHKDSPGTRPKLRVMDPLVASPGPVRADHNISIPPEAWTNVTATAPTSQSQPTSDDRPPLQRQSSGYSSENELQQIEINAKAAKKLHKKHGHDKKTNPQPSSAQEFIPLNRSADGESTADDEFTDNGENEPVYMNQPMLSRARNLDAVDKSSTPSESPRDRNLHIRPEVANPPRVSHGVPLEPHVHILQANHHSTPPPLQRSSSSAPICHPPHLSASPTSQPQYTSASPAYHHHQPNSTNPASISQFTSSILSSQPHYQQVNPTSHPQYPSSSSTHHLQQHPASLSYSSSPAHATFIASVPEAAITQNQVINLHSRPVTITSHVPSNPFYTEDNDSYDSPLLTAALPGSTNPYTSSLHNSGDRYNGLSSNQPPPTNRQNSSPAPTSLLSTQQQPPQQSNQRNPSQFVEGTDPRSRNSISNSPKMDPSLSAAHVSSSRLQQMTPPLDQAHPRPFSSPSGQQQGHLSVPTRTRPGSSSSVQLSPVELAQMLDVPFETNIISDESGDRLSTLV</sequence>
<protein>
    <submittedName>
        <fullName evidence="3">Uncharacterized protein LOC106013464</fullName>
    </submittedName>
</protein>
<name>A0ABM1ABW3_APLCA</name>
<organism evidence="2 3">
    <name type="scientific">Aplysia californica</name>
    <name type="common">California sea hare</name>
    <dbReference type="NCBI Taxonomy" id="6500"/>
    <lineage>
        <taxon>Eukaryota</taxon>
        <taxon>Metazoa</taxon>
        <taxon>Spiralia</taxon>
        <taxon>Lophotrochozoa</taxon>
        <taxon>Mollusca</taxon>
        <taxon>Gastropoda</taxon>
        <taxon>Heterobranchia</taxon>
        <taxon>Euthyneura</taxon>
        <taxon>Tectipleura</taxon>
        <taxon>Aplysiida</taxon>
        <taxon>Aplysioidea</taxon>
        <taxon>Aplysiidae</taxon>
        <taxon>Aplysia</taxon>
    </lineage>
</organism>
<feature type="compositionally biased region" description="Polar residues" evidence="1">
    <location>
        <begin position="1278"/>
        <end position="1289"/>
    </location>
</feature>
<feature type="compositionally biased region" description="Low complexity" evidence="1">
    <location>
        <begin position="292"/>
        <end position="333"/>
    </location>
</feature>
<feature type="region of interest" description="Disordered" evidence="1">
    <location>
        <begin position="1121"/>
        <end position="1218"/>
    </location>
</feature>
<feature type="compositionally biased region" description="Polar residues" evidence="1">
    <location>
        <begin position="1146"/>
        <end position="1158"/>
    </location>
</feature>
<feature type="compositionally biased region" description="Low complexity" evidence="1">
    <location>
        <begin position="682"/>
        <end position="699"/>
    </location>
</feature>
<feature type="compositionally biased region" description="Polar residues" evidence="1">
    <location>
        <begin position="1296"/>
        <end position="1313"/>
    </location>
</feature>
<feature type="compositionally biased region" description="Polar residues" evidence="1">
    <location>
        <begin position="615"/>
        <end position="633"/>
    </location>
</feature>
<reference evidence="3" key="1">
    <citation type="submission" date="2025-08" db="UniProtKB">
        <authorList>
            <consortium name="RefSeq"/>
        </authorList>
    </citation>
    <scope>IDENTIFICATION</scope>
</reference>
<feature type="compositionally biased region" description="Low complexity" evidence="1">
    <location>
        <begin position="79"/>
        <end position="92"/>
    </location>
</feature>
<feature type="compositionally biased region" description="Gly residues" evidence="1">
    <location>
        <begin position="228"/>
        <end position="237"/>
    </location>
</feature>
<feature type="compositionally biased region" description="Polar residues" evidence="1">
    <location>
        <begin position="755"/>
        <end position="765"/>
    </location>
</feature>
<feature type="compositionally biased region" description="Polar residues" evidence="1">
    <location>
        <begin position="1384"/>
        <end position="1409"/>
    </location>
</feature>
<accession>A0ABM1ABW3</accession>
<feature type="region of interest" description="Disordered" evidence="1">
    <location>
        <begin position="478"/>
        <end position="520"/>
    </location>
</feature>
<feature type="compositionally biased region" description="Polar residues" evidence="1">
    <location>
        <begin position="1186"/>
        <end position="1218"/>
    </location>
</feature>
<feature type="compositionally biased region" description="Low complexity" evidence="1">
    <location>
        <begin position="880"/>
        <end position="896"/>
    </location>
</feature>
<dbReference type="Proteomes" id="UP000694888">
    <property type="component" value="Unplaced"/>
</dbReference>
<dbReference type="RefSeq" id="XP_012944746.1">
    <property type="nucleotide sequence ID" value="XM_013089292.1"/>
</dbReference>
<feature type="region of interest" description="Disordered" evidence="1">
    <location>
        <begin position="1278"/>
        <end position="1409"/>
    </location>
</feature>
<feature type="compositionally biased region" description="Polar residues" evidence="1">
    <location>
        <begin position="1362"/>
        <end position="1372"/>
    </location>
</feature>
<feature type="compositionally biased region" description="Basic residues" evidence="1">
    <location>
        <begin position="280"/>
        <end position="291"/>
    </location>
</feature>
<feature type="region of interest" description="Disordered" evidence="1">
    <location>
        <begin position="125"/>
        <end position="356"/>
    </location>
</feature>
<feature type="compositionally biased region" description="Low complexity" evidence="1">
    <location>
        <begin position="1314"/>
        <end position="1335"/>
    </location>
</feature>
<feature type="compositionally biased region" description="Low complexity" evidence="1">
    <location>
        <begin position="431"/>
        <end position="442"/>
    </location>
</feature>
<feature type="compositionally biased region" description="Basic residues" evidence="1">
    <location>
        <begin position="1013"/>
        <end position="1023"/>
    </location>
</feature>
<feature type="compositionally biased region" description="Acidic residues" evidence="1">
    <location>
        <begin position="1047"/>
        <end position="1058"/>
    </location>
</feature>
<feature type="compositionally biased region" description="Low complexity" evidence="1">
    <location>
        <begin position="166"/>
        <end position="186"/>
    </location>
</feature>
<feature type="compositionally biased region" description="Basic and acidic residues" evidence="1">
    <location>
        <begin position="1087"/>
        <end position="1097"/>
    </location>
</feature>
<feature type="compositionally biased region" description="Low complexity" evidence="1">
    <location>
        <begin position="707"/>
        <end position="723"/>
    </location>
</feature>
<feature type="region of interest" description="Disordered" evidence="1">
    <location>
        <begin position="394"/>
        <end position="461"/>
    </location>
</feature>
<feature type="compositionally biased region" description="Polar residues" evidence="1">
    <location>
        <begin position="147"/>
        <end position="157"/>
    </location>
</feature>
<feature type="compositionally biased region" description="Low complexity" evidence="1">
    <location>
        <begin position="126"/>
        <end position="139"/>
    </location>
</feature>
<feature type="compositionally biased region" description="Low complexity" evidence="1">
    <location>
        <begin position="1173"/>
        <end position="1185"/>
    </location>
</feature>
<feature type="compositionally biased region" description="Polar residues" evidence="1">
    <location>
        <begin position="974"/>
        <end position="983"/>
    </location>
</feature>
<feature type="region of interest" description="Disordered" evidence="1">
    <location>
        <begin position="877"/>
        <end position="961"/>
    </location>
</feature>
<keyword evidence="2" id="KW-1185">Reference proteome</keyword>
<feature type="compositionally biased region" description="Polar residues" evidence="1">
    <location>
        <begin position="802"/>
        <end position="814"/>
    </location>
</feature>
<feature type="region of interest" description="Disordered" evidence="1">
    <location>
        <begin position="786"/>
        <end position="814"/>
    </location>
</feature>
<feature type="compositionally biased region" description="Polar residues" evidence="1">
    <location>
        <begin position="991"/>
        <end position="1001"/>
    </location>
</feature>
<evidence type="ECO:0000256" key="1">
    <source>
        <dbReference type="SAM" id="MobiDB-lite"/>
    </source>
</evidence>
<evidence type="ECO:0000313" key="3">
    <source>
        <dbReference type="RefSeq" id="XP_012944746.1"/>
    </source>
</evidence>
<feature type="compositionally biased region" description="Low complexity" evidence="1">
    <location>
        <begin position="730"/>
        <end position="745"/>
    </location>
</feature>
<feature type="compositionally biased region" description="Low complexity" evidence="1">
    <location>
        <begin position="245"/>
        <end position="273"/>
    </location>
</feature>
<feature type="region of interest" description="Disordered" evidence="1">
    <location>
        <begin position="74"/>
        <end position="102"/>
    </location>
</feature>
<feature type="region of interest" description="Disordered" evidence="1">
    <location>
        <begin position="1013"/>
        <end position="1109"/>
    </location>
</feature>
<evidence type="ECO:0000313" key="2">
    <source>
        <dbReference type="Proteomes" id="UP000694888"/>
    </source>
</evidence>
<dbReference type="GeneID" id="106013464"/>
<proteinExistence type="predicted"/>
<gene>
    <name evidence="3" type="primary">LOC106013464</name>
</gene>
<feature type="region of interest" description="Disordered" evidence="1">
    <location>
        <begin position="974"/>
        <end position="1001"/>
    </location>
</feature>
<feature type="region of interest" description="Disordered" evidence="1">
    <location>
        <begin position="542"/>
        <end position="773"/>
    </location>
</feature>